<feature type="transmembrane region" description="Helical" evidence="8">
    <location>
        <begin position="323"/>
        <end position="344"/>
    </location>
</feature>
<dbReference type="GO" id="GO:0022857">
    <property type="term" value="F:transmembrane transporter activity"/>
    <property type="evidence" value="ECO:0007669"/>
    <property type="project" value="InterPro"/>
</dbReference>
<dbReference type="AlphaFoldDB" id="A0A917USN4"/>
<evidence type="ECO:0000313" key="11">
    <source>
        <dbReference type="Proteomes" id="UP000635726"/>
    </source>
</evidence>
<evidence type="ECO:0000256" key="5">
    <source>
        <dbReference type="ARBA" id="ARBA00022989"/>
    </source>
</evidence>
<keyword evidence="4 8" id="KW-0812">Transmembrane</keyword>
<keyword evidence="6 8" id="KW-0472">Membrane</keyword>
<evidence type="ECO:0000256" key="4">
    <source>
        <dbReference type="ARBA" id="ARBA00022692"/>
    </source>
</evidence>
<gene>
    <name evidence="10" type="ORF">GCM10008939_27940</name>
</gene>
<dbReference type="GO" id="GO:0016020">
    <property type="term" value="C:membrane"/>
    <property type="evidence" value="ECO:0007669"/>
    <property type="project" value="UniProtKB-SubCell"/>
</dbReference>
<dbReference type="InterPro" id="IPR036259">
    <property type="entry name" value="MFS_trans_sf"/>
</dbReference>
<evidence type="ECO:0000256" key="7">
    <source>
        <dbReference type="RuleBase" id="RU003346"/>
    </source>
</evidence>
<dbReference type="InterPro" id="IPR050814">
    <property type="entry name" value="Myo-inositol_Transporter"/>
</dbReference>
<feature type="transmembrane region" description="Helical" evidence="8">
    <location>
        <begin position="87"/>
        <end position="106"/>
    </location>
</feature>
<dbReference type="PROSITE" id="PS00217">
    <property type="entry name" value="SUGAR_TRANSPORT_2"/>
    <property type="match status" value="1"/>
</dbReference>
<feature type="transmembrane region" description="Helical" evidence="8">
    <location>
        <begin position="112"/>
        <end position="134"/>
    </location>
</feature>
<name>A0A917USN4_9DEIO</name>
<feature type="transmembrane region" description="Helical" evidence="8">
    <location>
        <begin position="291"/>
        <end position="311"/>
    </location>
</feature>
<keyword evidence="3 7" id="KW-0813">Transport</keyword>
<feature type="transmembrane region" description="Helical" evidence="8">
    <location>
        <begin position="396"/>
        <end position="413"/>
    </location>
</feature>
<comment type="similarity">
    <text evidence="2 7">Belongs to the major facilitator superfamily. Sugar transporter (TC 2.A.1.1) family.</text>
</comment>
<dbReference type="FunFam" id="1.20.1250.20:FF:000073">
    <property type="entry name" value="MFS myo-inositol transporter, putative"/>
    <property type="match status" value="1"/>
</dbReference>
<feature type="transmembrane region" description="Helical" evidence="8">
    <location>
        <begin position="356"/>
        <end position="375"/>
    </location>
</feature>
<keyword evidence="11" id="KW-1185">Reference proteome</keyword>
<feature type="transmembrane region" description="Helical" evidence="8">
    <location>
        <begin position="146"/>
        <end position="168"/>
    </location>
</feature>
<feature type="transmembrane region" description="Helical" evidence="8">
    <location>
        <begin position="256"/>
        <end position="279"/>
    </location>
</feature>
<sequence>MSIASPSQPAGGQLRRSYLIIAAVITALGGLLFGFDTGVISGALLYIKKDFNLTPLMQGVIVSAVLGGAFFGALAGGFLTDRLGRRTSLFCTSLLFAAGALFTAFVNTPELLIVGRVIVGLAIGLSSFVVPLYISEISPPQYRGALVTANQLLITIGILVSYGVNYVFAYDGGWRWMFAIAAIPALLMFAGLFLLPESPRFLLARGDDAGARAAVARSTTSDTLTDSMMADLRRELQAETGEASWAALLRPGVRTALIIGVGLAIFQQVTGINTVIYYAPTIFQQAGLQSAGAAILATAGIGVVNVLFTVVSQFLLDRAGRRTLLLVGIAGMVLGLAALGLSFFQKSAGLPAALSLALYIAAFAIGLGPVFWLLISEIYPQEVRGRAMSVATMANWGSNLIVALTFPLLIQAAGPSPTFFIYAAVTVLAFVFVLRLVPETKGKTFDQIQADLK</sequence>
<feature type="domain" description="Major facilitator superfamily (MFS) profile" evidence="9">
    <location>
        <begin position="22"/>
        <end position="441"/>
    </location>
</feature>
<comment type="caution">
    <text evidence="10">The sequence shown here is derived from an EMBL/GenBank/DDBJ whole genome shotgun (WGS) entry which is preliminary data.</text>
</comment>
<reference evidence="10" key="2">
    <citation type="submission" date="2020-09" db="EMBL/GenBank/DDBJ databases">
        <authorList>
            <person name="Sun Q."/>
            <person name="Ohkuma M."/>
        </authorList>
    </citation>
    <scope>NUCLEOTIDE SEQUENCE</scope>
    <source>
        <strain evidence="10">JCM 14371</strain>
    </source>
</reference>
<evidence type="ECO:0000256" key="1">
    <source>
        <dbReference type="ARBA" id="ARBA00004141"/>
    </source>
</evidence>
<dbReference type="SUPFAM" id="SSF103473">
    <property type="entry name" value="MFS general substrate transporter"/>
    <property type="match status" value="1"/>
</dbReference>
<dbReference type="EMBL" id="BMOE01000010">
    <property type="protein sequence ID" value="GGJ82426.1"/>
    <property type="molecule type" value="Genomic_DNA"/>
</dbReference>
<evidence type="ECO:0000256" key="2">
    <source>
        <dbReference type="ARBA" id="ARBA00010992"/>
    </source>
</evidence>
<feature type="transmembrane region" description="Helical" evidence="8">
    <location>
        <begin position="174"/>
        <end position="195"/>
    </location>
</feature>
<feature type="transmembrane region" description="Helical" evidence="8">
    <location>
        <begin position="59"/>
        <end position="80"/>
    </location>
</feature>
<protein>
    <submittedName>
        <fullName evidence="10">MFS transporter</fullName>
    </submittedName>
</protein>
<dbReference type="Proteomes" id="UP000635726">
    <property type="component" value="Unassembled WGS sequence"/>
</dbReference>
<dbReference type="InterPro" id="IPR005829">
    <property type="entry name" value="Sugar_transporter_CS"/>
</dbReference>
<dbReference type="Pfam" id="PF00083">
    <property type="entry name" value="Sugar_tr"/>
    <property type="match status" value="1"/>
</dbReference>
<dbReference type="PANTHER" id="PTHR48020:SF12">
    <property type="entry name" value="PROTON MYO-INOSITOL COTRANSPORTER"/>
    <property type="match status" value="1"/>
</dbReference>
<dbReference type="PANTHER" id="PTHR48020">
    <property type="entry name" value="PROTON MYO-INOSITOL COTRANSPORTER"/>
    <property type="match status" value="1"/>
</dbReference>
<evidence type="ECO:0000313" key="10">
    <source>
        <dbReference type="EMBL" id="GGJ82426.1"/>
    </source>
</evidence>
<organism evidence="10 11">
    <name type="scientific">Deinococcus aquiradiocola</name>
    <dbReference type="NCBI Taxonomy" id="393059"/>
    <lineage>
        <taxon>Bacteria</taxon>
        <taxon>Thermotogati</taxon>
        <taxon>Deinococcota</taxon>
        <taxon>Deinococci</taxon>
        <taxon>Deinococcales</taxon>
        <taxon>Deinococcaceae</taxon>
        <taxon>Deinococcus</taxon>
    </lineage>
</organism>
<dbReference type="InterPro" id="IPR005828">
    <property type="entry name" value="MFS_sugar_transport-like"/>
</dbReference>
<evidence type="ECO:0000256" key="3">
    <source>
        <dbReference type="ARBA" id="ARBA00022448"/>
    </source>
</evidence>
<accession>A0A917USN4</accession>
<reference evidence="10" key="1">
    <citation type="journal article" date="2014" name="Int. J. Syst. Evol. Microbiol.">
        <title>Complete genome sequence of Corynebacterium casei LMG S-19264T (=DSM 44701T), isolated from a smear-ripened cheese.</title>
        <authorList>
            <consortium name="US DOE Joint Genome Institute (JGI-PGF)"/>
            <person name="Walter F."/>
            <person name="Albersmeier A."/>
            <person name="Kalinowski J."/>
            <person name="Ruckert C."/>
        </authorList>
    </citation>
    <scope>NUCLEOTIDE SEQUENCE</scope>
    <source>
        <strain evidence="10">JCM 14371</strain>
    </source>
</reference>
<dbReference type="NCBIfam" id="TIGR00879">
    <property type="entry name" value="SP"/>
    <property type="match status" value="1"/>
</dbReference>
<dbReference type="InterPro" id="IPR003663">
    <property type="entry name" value="Sugar/inositol_transpt"/>
</dbReference>
<proteinExistence type="inferred from homology"/>
<dbReference type="InterPro" id="IPR020846">
    <property type="entry name" value="MFS_dom"/>
</dbReference>
<feature type="transmembrane region" description="Helical" evidence="8">
    <location>
        <begin position="419"/>
        <end position="437"/>
    </location>
</feature>
<comment type="subcellular location">
    <subcellularLocation>
        <location evidence="1">Membrane</location>
        <topology evidence="1">Multi-pass membrane protein</topology>
    </subcellularLocation>
</comment>
<dbReference type="PRINTS" id="PR00171">
    <property type="entry name" value="SUGRTRNSPORT"/>
</dbReference>
<dbReference type="RefSeq" id="WP_188963905.1">
    <property type="nucleotide sequence ID" value="NZ_BMOE01000010.1"/>
</dbReference>
<evidence type="ECO:0000256" key="8">
    <source>
        <dbReference type="SAM" id="Phobius"/>
    </source>
</evidence>
<evidence type="ECO:0000259" key="9">
    <source>
        <dbReference type="PROSITE" id="PS50850"/>
    </source>
</evidence>
<dbReference type="PROSITE" id="PS50850">
    <property type="entry name" value="MFS"/>
    <property type="match status" value="1"/>
</dbReference>
<evidence type="ECO:0000256" key="6">
    <source>
        <dbReference type="ARBA" id="ARBA00023136"/>
    </source>
</evidence>
<keyword evidence="5 8" id="KW-1133">Transmembrane helix</keyword>
<feature type="transmembrane region" description="Helical" evidence="8">
    <location>
        <begin position="20"/>
        <end position="47"/>
    </location>
</feature>
<dbReference type="Gene3D" id="1.20.1250.20">
    <property type="entry name" value="MFS general substrate transporter like domains"/>
    <property type="match status" value="1"/>
</dbReference>